<evidence type="ECO:0000313" key="8">
    <source>
        <dbReference type="Proteomes" id="UP001164693"/>
    </source>
</evidence>
<keyword evidence="3 5" id="KW-1133">Transmembrane helix</keyword>
<evidence type="ECO:0000256" key="4">
    <source>
        <dbReference type="ARBA" id="ARBA00023136"/>
    </source>
</evidence>
<dbReference type="Proteomes" id="UP001164693">
    <property type="component" value="Chromosome"/>
</dbReference>
<accession>A0ABY7JT20</accession>
<feature type="transmembrane region" description="Helical" evidence="5">
    <location>
        <begin position="101"/>
        <end position="119"/>
    </location>
</feature>
<feature type="domain" description="DUF202" evidence="6">
    <location>
        <begin position="21"/>
        <end position="85"/>
    </location>
</feature>
<keyword evidence="8" id="KW-1185">Reference proteome</keyword>
<evidence type="ECO:0000259" key="6">
    <source>
        <dbReference type="Pfam" id="PF02656"/>
    </source>
</evidence>
<comment type="subcellular location">
    <subcellularLocation>
        <location evidence="1">Endomembrane system</location>
        <topology evidence="1">Multi-pass membrane protein</topology>
    </subcellularLocation>
</comment>
<feature type="transmembrane region" description="Helical" evidence="5">
    <location>
        <begin position="57"/>
        <end position="80"/>
    </location>
</feature>
<name>A0ABY7JT20_9ACTN</name>
<protein>
    <submittedName>
        <fullName evidence="7">DUF202 domain-containing protein</fullName>
    </submittedName>
</protein>
<sequence length="120" mass="13170">MKWPSLRRPQWLDDGIRPDYRFSLANERTFLAWIRTSIALLAAAFAVVHFVDHPGVGAIVIGVVLAVGGTLTALEGYLHWSRNEQAMRADAPLPWTGLPRLIAFGIVGVGVITLVLALLR</sequence>
<dbReference type="InterPro" id="IPR003807">
    <property type="entry name" value="DUF202"/>
</dbReference>
<dbReference type="EMBL" id="CP097463">
    <property type="protein sequence ID" value="WAX55175.1"/>
    <property type="molecule type" value="Genomic_DNA"/>
</dbReference>
<feature type="transmembrane region" description="Helical" evidence="5">
    <location>
        <begin position="30"/>
        <end position="51"/>
    </location>
</feature>
<dbReference type="Pfam" id="PF02656">
    <property type="entry name" value="DUF202"/>
    <property type="match status" value="1"/>
</dbReference>
<evidence type="ECO:0000313" key="7">
    <source>
        <dbReference type="EMBL" id="WAX55175.1"/>
    </source>
</evidence>
<keyword evidence="4 5" id="KW-0472">Membrane</keyword>
<evidence type="ECO:0000256" key="2">
    <source>
        <dbReference type="ARBA" id="ARBA00022692"/>
    </source>
</evidence>
<keyword evidence="2 5" id="KW-0812">Transmembrane</keyword>
<dbReference type="RefSeq" id="WP_269441678.1">
    <property type="nucleotide sequence ID" value="NZ_CP097463.1"/>
</dbReference>
<gene>
    <name evidence="7" type="ORF">M6B22_11465</name>
</gene>
<reference evidence="7" key="1">
    <citation type="submission" date="2022-05" db="EMBL/GenBank/DDBJ databases">
        <title>Jatrophihabitans sp. SB3-54 whole genome sequence.</title>
        <authorList>
            <person name="Suh M.K."/>
            <person name="Eom M.K."/>
            <person name="Kim J.S."/>
            <person name="Kim H.S."/>
            <person name="Do H.E."/>
            <person name="Shin Y.K."/>
            <person name="Lee J.-S."/>
        </authorList>
    </citation>
    <scope>NUCLEOTIDE SEQUENCE</scope>
    <source>
        <strain evidence="7">SB3-54</strain>
    </source>
</reference>
<organism evidence="7 8">
    <name type="scientific">Jatrophihabitans cynanchi</name>
    <dbReference type="NCBI Taxonomy" id="2944128"/>
    <lineage>
        <taxon>Bacteria</taxon>
        <taxon>Bacillati</taxon>
        <taxon>Actinomycetota</taxon>
        <taxon>Actinomycetes</taxon>
        <taxon>Jatrophihabitantales</taxon>
        <taxon>Jatrophihabitantaceae</taxon>
        <taxon>Jatrophihabitans</taxon>
    </lineage>
</organism>
<proteinExistence type="predicted"/>
<evidence type="ECO:0000256" key="1">
    <source>
        <dbReference type="ARBA" id="ARBA00004127"/>
    </source>
</evidence>
<evidence type="ECO:0000256" key="3">
    <source>
        <dbReference type="ARBA" id="ARBA00022989"/>
    </source>
</evidence>
<evidence type="ECO:0000256" key="5">
    <source>
        <dbReference type="SAM" id="Phobius"/>
    </source>
</evidence>